<feature type="chain" id="PRO_5043810939" evidence="1">
    <location>
        <begin position="25"/>
        <end position="204"/>
    </location>
</feature>
<reference evidence="2 3" key="1">
    <citation type="journal article" date="2024" name="BMC Genomics">
        <title>De novo assembly and annotation of Popillia japonica's genome with initial clues to its potential as an invasive pest.</title>
        <authorList>
            <person name="Cucini C."/>
            <person name="Boschi S."/>
            <person name="Funari R."/>
            <person name="Cardaioli E."/>
            <person name="Iannotti N."/>
            <person name="Marturano G."/>
            <person name="Paoli F."/>
            <person name="Bruttini M."/>
            <person name="Carapelli A."/>
            <person name="Frati F."/>
            <person name="Nardi F."/>
        </authorList>
    </citation>
    <scope>NUCLEOTIDE SEQUENCE [LARGE SCALE GENOMIC DNA]</scope>
    <source>
        <strain evidence="2">DMR45628</strain>
    </source>
</reference>
<comment type="caution">
    <text evidence="2">The sequence shown here is derived from an EMBL/GenBank/DDBJ whole genome shotgun (WGS) entry which is preliminary data.</text>
</comment>
<feature type="signal peptide" evidence="1">
    <location>
        <begin position="1"/>
        <end position="24"/>
    </location>
</feature>
<dbReference type="InterPro" id="IPR006631">
    <property type="entry name" value="DM4_12"/>
</dbReference>
<sequence length="204" mass="22920">MSINRLSTIVKWLILSHLSFEIAANKTLNRSKRWIMYPYGGQAKVVIGIAWPIPLGSKQQMSCTVNFQFEYPEPTNVSIFHQFPPIVSRSLVETGTERKMSERMAAYKSIEEVLNSYGMDGHNCLLRGICENAMDTVDHDANGLLGELLHIFLSPDYGDGEVEEYLDVVYIDAQNAGYYGVDCFSLYPNCPYGSAVLDLISVFL</sequence>
<protein>
    <submittedName>
        <fullName evidence="2">DM4/DM12 family</fullName>
    </submittedName>
</protein>
<evidence type="ECO:0000313" key="2">
    <source>
        <dbReference type="EMBL" id="KAK9702612.1"/>
    </source>
</evidence>
<keyword evidence="3" id="KW-1185">Reference proteome</keyword>
<organism evidence="2 3">
    <name type="scientific">Popillia japonica</name>
    <name type="common">Japanese beetle</name>
    <dbReference type="NCBI Taxonomy" id="7064"/>
    <lineage>
        <taxon>Eukaryota</taxon>
        <taxon>Metazoa</taxon>
        <taxon>Ecdysozoa</taxon>
        <taxon>Arthropoda</taxon>
        <taxon>Hexapoda</taxon>
        <taxon>Insecta</taxon>
        <taxon>Pterygota</taxon>
        <taxon>Neoptera</taxon>
        <taxon>Endopterygota</taxon>
        <taxon>Coleoptera</taxon>
        <taxon>Polyphaga</taxon>
        <taxon>Scarabaeiformia</taxon>
        <taxon>Scarabaeidae</taxon>
        <taxon>Rutelinae</taxon>
        <taxon>Popillia</taxon>
    </lineage>
</organism>
<proteinExistence type="predicted"/>
<evidence type="ECO:0000313" key="3">
    <source>
        <dbReference type="Proteomes" id="UP001458880"/>
    </source>
</evidence>
<dbReference type="Pfam" id="PF07841">
    <property type="entry name" value="DM4_12"/>
    <property type="match status" value="1"/>
</dbReference>
<dbReference type="Proteomes" id="UP001458880">
    <property type="component" value="Unassembled WGS sequence"/>
</dbReference>
<dbReference type="PANTHER" id="PTHR21398:SF11">
    <property type="entry name" value="HDC15381-RELATED"/>
    <property type="match status" value="1"/>
</dbReference>
<dbReference type="PANTHER" id="PTHR21398">
    <property type="entry name" value="AGAP007094-PA"/>
    <property type="match status" value="1"/>
</dbReference>
<name>A0AAW1JHK4_POPJA</name>
<gene>
    <name evidence="2" type="ORF">QE152_g29826</name>
</gene>
<keyword evidence="1" id="KW-0732">Signal</keyword>
<dbReference type="EMBL" id="JASPKY010000388">
    <property type="protein sequence ID" value="KAK9702612.1"/>
    <property type="molecule type" value="Genomic_DNA"/>
</dbReference>
<evidence type="ECO:0000256" key="1">
    <source>
        <dbReference type="SAM" id="SignalP"/>
    </source>
</evidence>
<accession>A0AAW1JHK4</accession>
<dbReference type="AlphaFoldDB" id="A0AAW1JHK4"/>
<dbReference type="SMART" id="SM00718">
    <property type="entry name" value="DM4_12"/>
    <property type="match status" value="1"/>
</dbReference>